<sequence length="112" mass="13306">MNECSKSFCEDLGGKESMDTAEMQLKLEVFTSKQMTFNNKLRDFSLQLTHKEVLHKICVENLMTEETDEKIWDYESLITQLEREQEELKGKLNREKTTATVKLAEERWKRLQ</sequence>
<dbReference type="Proteomes" id="UP000092462">
    <property type="component" value="Unassembled WGS sequence"/>
</dbReference>
<name>A0A1B0D5I4_PHLPP</name>
<evidence type="ECO:0000313" key="1">
    <source>
        <dbReference type="EnsemblMetazoa" id="PPAI002741-PA"/>
    </source>
</evidence>
<keyword evidence="2" id="KW-1185">Reference proteome</keyword>
<organism evidence="1 2">
    <name type="scientific">Phlebotomus papatasi</name>
    <name type="common">Sandfly</name>
    <dbReference type="NCBI Taxonomy" id="29031"/>
    <lineage>
        <taxon>Eukaryota</taxon>
        <taxon>Metazoa</taxon>
        <taxon>Ecdysozoa</taxon>
        <taxon>Arthropoda</taxon>
        <taxon>Hexapoda</taxon>
        <taxon>Insecta</taxon>
        <taxon>Pterygota</taxon>
        <taxon>Neoptera</taxon>
        <taxon>Endopterygota</taxon>
        <taxon>Diptera</taxon>
        <taxon>Nematocera</taxon>
        <taxon>Psychodoidea</taxon>
        <taxon>Psychodidae</taxon>
        <taxon>Phlebotomus</taxon>
        <taxon>Phlebotomus</taxon>
    </lineage>
</organism>
<protein>
    <submittedName>
        <fullName evidence="1">Uncharacterized protein</fullName>
    </submittedName>
</protein>
<reference evidence="1" key="1">
    <citation type="submission" date="2022-08" db="UniProtKB">
        <authorList>
            <consortium name="EnsemblMetazoa"/>
        </authorList>
    </citation>
    <scope>IDENTIFICATION</scope>
    <source>
        <strain evidence="1">Israel</strain>
    </source>
</reference>
<dbReference type="VEuPathDB" id="VectorBase:PPAPM1_002286"/>
<proteinExistence type="predicted"/>
<dbReference type="EMBL" id="AJVK01025288">
    <property type="status" value="NOT_ANNOTATED_CDS"/>
    <property type="molecule type" value="Genomic_DNA"/>
</dbReference>
<accession>A0A1B0D5I4</accession>
<evidence type="ECO:0000313" key="2">
    <source>
        <dbReference type="Proteomes" id="UP000092462"/>
    </source>
</evidence>
<dbReference type="AlphaFoldDB" id="A0A1B0D5I4"/>
<dbReference type="VEuPathDB" id="VectorBase:PPAI002741"/>
<dbReference type="EnsemblMetazoa" id="PPAI002741-RA">
    <property type="protein sequence ID" value="PPAI002741-PA"/>
    <property type="gene ID" value="PPAI002741"/>
</dbReference>